<name>A0A2T0M0G3_9PSEU</name>
<gene>
    <name evidence="2" type="ORF">B0I33_102189</name>
</gene>
<dbReference type="RefSeq" id="WP_106177192.1">
    <property type="nucleotide sequence ID" value="NZ_PVNH01000002.1"/>
</dbReference>
<dbReference type="SUPFAM" id="SSF54427">
    <property type="entry name" value="NTF2-like"/>
    <property type="match status" value="1"/>
</dbReference>
<feature type="domain" description="SnoaL-like" evidence="1">
    <location>
        <begin position="13"/>
        <end position="135"/>
    </location>
</feature>
<proteinExistence type="predicted"/>
<evidence type="ECO:0000313" key="3">
    <source>
        <dbReference type="Proteomes" id="UP000238362"/>
    </source>
</evidence>
<keyword evidence="2" id="KW-0413">Isomerase</keyword>
<dbReference type="OrthoDB" id="9812295at2"/>
<dbReference type="InterPro" id="IPR037401">
    <property type="entry name" value="SnoaL-like"/>
</dbReference>
<dbReference type="EMBL" id="PVNH01000002">
    <property type="protein sequence ID" value="PRX50071.1"/>
    <property type="molecule type" value="Genomic_DNA"/>
</dbReference>
<dbReference type="Proteomes" id="UP000238362">
    <property type="component" value="Unassembled WGS sequence"/>
</dbReference>
<dbReference type="InterPro" id="IPR032710">
    <property type="entry name" value="NTF2-like_dom_sf"/>
</dbReference>
<organism evidence="2 3">
    <name type="scientific">Prauserella shujinwangii</name>
    <dbReference type="NCBI Taxonomy" id="1453103"/>
    <lineage>
        <taxon>Bacteria</taxon>
        <taxon>Bacillati</taxon>
        <taxon>Actinomycetota</taxon>
        <taxon>Actinomycetes</taxon>
        <taxon>Pseudonocardiales</taxon>
        <taxon>Pseudonocardiaceae</taxon>
        <taxon>Prauserella</taxon>
    </lineage>
</organism>
<evidence type="ECO:0000313" key="2">
    <source>
        <dbReference type="EMBL" id="PRX50071.1"/>
    </source>
</evidence>
<sequence length="154" mass="17618">MATAHPSPIEQEIRQRMQDWKASFAAKDVDAMMSFYADGDAFSAFDLMPPIEFRGGDMWRENWVSFFTAFQGPLNLEFSSMEVHAADELAVARVFVRLVGVMNGQDTDMWVRTTNCFRRIDGRWLMIHDHVSVPLDFATGRPLTHLTPEKPFGE</sequence>
<protein>
    <submittedName>
        <fullName evidence="2">Ketosteroid isomerase-like protein</fullName>
    </submittedName>
</protein>
<reference evidence="2 3" key="1">
    <citation type="submission" date="2018-03" db="EMBL/GenBank/DDBJ databases">
        <title>Genomic Encyclopedia of Type Strains, Phase III (KMG-III): the genomes of soil and plant-associated and newly described type strains.</title>
        <authorList>
            <person name="Whitman W."/>
        </authorList>
    </citation>
    <scope>NUCLEOTIDE SEQUENCE [LARGE SCALE GENOMIC DNA]</scope>
    <source>
        <strain evidence="2 3">CGMCC 4.7125</strain>
    </source>
</reference>
<comment type="caution">
    <text evidence="2">The sequence shown here is derived from an EMBL/GenBank/DDBJ whole genome shotgun (WGS) entry which is preliminary data.</text>
</comment>
<keyword evidence="3" id="KW-1185">Reference proteome</keyword>
<dbReference type="GO" id="GO:0016853">
    <property type="term" value="F:isomerase activity"/>
    <property type="evidence" value="ECO:0007669"/>
    <property type="project" value="UniProtKB-KW"/>
</dbReference>
<dbReference type="AlphaFoldDB" id="A0A2T0M0G3"/>
<dbReference type="Gene3D" id="3.10.450.50">
    <property type="match status" value="1"/>
</dbReference>
<evidence type="ECO:0000259" key="1">
    <source>
        <dbReference type="Pfam" id="PF13474"/>
    </source>
</evidence>
<accession>A0A2T0M0G3</accession>
<dbReference type="Pfam" id="PF13474">
    <property type="entry name" value="SnoaL_3"/>
    <property type="match status" value="1"/>
</dbReference>